<dbReference type="InterPro" id="IPR047610">
    <property type="entry name" value="ImuA_translesion"/>
</dbReference>
<dbReference type="SUPFAM" id="SSF52540">
    <property type="entry name" value="P-loop containing nucleoside triphosphate hydrolases"/>
    <property type="match status" value="1"/>
</dbReference>
<dbReference type="Proteomes" id="UP000029224">
    <property type="component" value="Unassembled WGS sequence"/>
</dbReference>
<proteinExistence type="predicted"/>
<dbReference type="AlphaFoldDB" id="A0A090TC97"/>
<sequence>MHELISDLQSKQLIWKGNRVESPGEYQATGFPELDQRLGGGFPTSGVIDIQSQQGIGELRLLMPYVQKHAAQRLFVLINPPGYLCAEYLYAQGIDPSQVLLIYPDSPQHALWAAEQCLKSGACCGVCLWHSGIEIHQAKRLQVASDIGHCLQFLFKPELSQGDSQVFSLPVSLSLTLDPHDMGLSVSITKRKGGFVRDQFVINMHDRWPELTRTYQASPSTVVTFQCVSKDNRCCCGYTYIFRPCSSIPCLRLLSRRSLTRRITNKKRSPSPLSMVVGIPLYKPIHTH</sequence>
<evidence type="ECO:0000313" key="1">
    <source>
        <dbReference type="EMBL" id="GAL36923.1"/>
    </source>
</evidence>
<accession>A0A090TC97</accession>
<protein>
    <submittedName>
        <fullName evidence="1">RecA/RadA recombinase</fullName>
    </submittedName>
</protein>
<dbReference type="EMBL" id="BBMT01000013">
    <property type="protein sequence ID" value="GAL36923.1"/>
    <property type="molecule type" value="Genomic_DNA"/>
</dbReference>
<keyword evidence="2" id="KW-1185">Reference proteome</keyword>
<comment type="caution">
    <text evidence="1">The sequence shown here is derived from an EMBL/GenBank/DDBJ whole genome shotgun (WGS) entry which is preliminary data.</text>
</comment>
<organism evidence="1 2">
    <name type="scientific">Vibrio maritimus</name>
    <dbReference type="NCBI Taxonomy" id="990268"/>
    <lineage>
        <taxon>Bacteria</taxon>
        <taxon>Pseudomonadati</taxon>
        <taxon>Pseudomonadota</taxon>
        <taxon>Gammaproteobacteria</taxon>
        <taxon>Vibrionales</taxon>
        <taxon>Vibrionaceae</taxon>
        <taxon>Vibrio</taxon>
    </lineage>
</organism>
<reference evidence="1 2" key="2">
    <citation type="submission" date="2014-09" db="EMBL/GenBank/DDBJ databases">
        <authorList>
            <consortium name="NBRP consortium"/>
            <person name="Sawabe T."/>
            <person name="Meirelles P."/>
            <person name="Nakanishi M."/>
            <person name="Sayaka M."/>
            <person name="Hattori M."/>
            <person name="Ohkuma M."/>
        </authorList>
    </citation>
    <scope>NUCLEOTIDE SEQUENCE [LARGE SCALE GENOMIC DNA]</scope>
    <source>
        <strain evidence="1 2">JCM 19240</strain>
    </source>
</reference>
<gene>
    <name evidence="1" type="ORF">JCM19240_3889</name>
</gene>
<dbReference type="Gene3D" id="3.40.50.300">
    <property type="entry name" value="P-loop containing nucleotide triphosphate hydrolases"/>
    <property type="match status" value="1"/>
</dbReference>
<reference evidence="1 2" key="1">
    <citation type="submission" date="2014-09" db="EMBL/GenBank/DDBJ databases">
        <title>Vibrio maritimus JCM 19240. (C210) whole genome shotgun sequence.</title>
        <authorList>
            <person name="Sawabe T."/>
            <person name="Meirelles P."/>
            <person name="Nakanishi M."/>
            <person name="Sayaka M."/>
            <person name="Hattori M."/>
            <person name="Ohkuma M."/>
        </authorList>
    </citation>
    <scope>NUCLEOTIDE SEQUENCE [LARGE SCALE GENOMIC DNA]</scope>
    <source>
        <strain evidence="1 2">JCM 19240</strain>
    </source>
</reference>
<dbReference type="NCBIfam" id="NF033429">
    <property type="entry name" value="ImuA_translesion"/>
    <property type="match status" value="1"/>
</dbReference>
<evidence type="ECO:0000313" key="2">
    <source>
        <dbReference type="Proteomes" id="UP000029224"/>
    </source>
</evidence>
<dbReference type="InterPro" id="IPR027417">
    <property type="entry name" value="P-loop_NTPase"/>
</dbReference>
<name>A0A090TC97_9VIBR</name>